<dbReference type="Proteomes" id="UP001500689">
    <property type="component" value="Unassembled WGS sequence"/>
</dbReference>
<sequence length="508" mass="57291">MPRFPSVLFPDGESADGLAEPAFFGDLNFGQVVSAITAGHGDYELDPFFFAPLHEESAVEYRHEVFGDLERDEVHEVLGEFAERMQRMRKRRTLAGKIHYPRQQQRWFLDSVDSYCAAVAFLQEGLDRVELRSRGLQAMREHVTGYLSGESFRALLADTRDLQERLARIKYRVHVQGARVKVSAFAEDADYSSEVEKTFAKFKQGAVQDYLVDFRDPPEMNHIEAQVLDCVARLHPETFRALAGYCERHRDPVEATIGRFDREVQFYLAYLAHVRRLSQAGLTFCYPEVSASSREVFAEDAFDLALATKLVPDTPVVCNDFRTSSTERVLVVTGPNQGGKTTFARMFGQLTHLAALGCPVPAARARLFLPDRVFTHFEREEDPVSLRGKLEDELVRIRDILRDATGRSVIVLNESFASTTLQDARYIGTEVLRRIIDLGALAVYVTFVDDLAALGEETVSMVGAVVPDDPAERTYKIERRPADGLAYAAALATKYGLTYQELRRRIGR</sequence>
<keyword evidence="3" id="KW-0238">DNA-binding</keyword>
<reference evidence="6" key="1">
    <citation type="journal article" date="2019" name="Int. J. Syst. Evol. Microbiol.">
        <title>The Global Catalogue of Microorganisms (GCM) 10K type strain sequencing project: providing services to taxonomists for standard genome sequencing and annotation.</title>
        <authorList>
            <consortium name="The Broad Institute Genomics Platform"/>
            <consortium name="The Broad Institute Genome Sequencing Center for Infectious Disease"/>
            <person name="Wu L."/>
            <person name="Ma J."/>
        </authorList>
    </citation>
    <scope>NUCLEOTIDE SEQUENCE [LARGE SCALE GENOMIC DNA]</scope>
    <source>
        <strain evidence="6">JCM 16898</strain>
    </source>
</reference>
<organism evidence="5 6">
    <name type="scientific">Amycolatopsis ultiminotia</name>
    <dbReference type="NCBI Taxonomy" id="543629"/>
    <lineage>
        <taxon>Bacteria</taxon>
        <taxon>Bacillati</taxon>
        <taxon>Actinomycetota</taxon>
        <taxon>Actinomycetes</taxon>
        <taxon>Pseudonocardiales</taxon>
        <taxon>Pseudonocardiaceae</taxon>
        <taxon>Amycolatopsis</taxon>
    </lineage>
</organism>
<dbReference type="InterPro" id="IPR000432">
    <property type="entry name" value="DNA_mismatch_repair_MutS_C"/>
</dbReference>
<evidence type="ECO:0000313" key="5">
    <source>
        <dbReference type="EMBL" id="GAA3567377.1"/>
    </source>
</evidence>
<accession>A0ABP6XIC5</accession>
<dbReference type="SMART" id="SM00534">
    <property type="entry name" value="MUTSac"/>
    <property type="match status" value="1"/>
</dbReference>
<evidence type="ECO:0000313" key="6">
    <source>
        <dbReference type="Proteomes" id="UP001500689"/>
    </source>
</evidence>
<dbReference type="RefSeq" id="WP_344865655.1">
    <property type="nucleotide sequence ID" value="NZ_BAAAZN010000014.1"/>
</dbReference>
<evidence type="ECO:0000256" key="2">
    <source>
        <dbReference type="ARBA" id="ARBA00022840"/>
    </source>
</evidence>
<keyword evidence="1" id="KW-0547">Nucleotide-binding</keyword>
<dbReference type="Pfam" id="PF00488">
    <property type="entry name" value="MutS_V"/>
    <property type="match status" value="1"/>
</dbReference>
<comment type="caution">
    <text evidence="5">The sequence shown here is derived from an EMBL/GenBank/DDBJ whole genome shotgun (WGS) entry which is preliminary data.</text>
</comment>
<evidence type="ECO:0000259" key="4">
    <source>
        <dbReference type="SMART" id="SM00534"/>
    </source>
</evidence>
<keyword evidence="2" id="KW-0067">ATP-binding</keyword>
<dbReference type="Gene3D" id="3.40.50.300">
    <property type="entry name" value="P-loop containing nucleotide triphosphate hydrolases"/>
    <property type="match status" value="1"/>
</dbReference>
<dbReference type="InterPro" id="IPR045076">
    <property type="entry name" value="MutS"/>
</dbReference>
<keyword evidence="6" id="KW-1185">Reference proteome</keyword>
<protein>
    <submittedName>
        <fullName evidence="5">DNA mismatch repair protein MutS</fullName>
    </submittedName>
</protein>
<dbReference type="SUPFAM" id="SSF52540">
    <property type="entry name" value="P-loop containing nucleoside triphosphate hydrolases"/>
    <property type="match status" value="1"/>
</dbReference>
<dbReference type="PANTHER" id="PTHR11361">
    <property type="entry name" value="DNA MISMATCH REPAIR PROTEIN MUTS FAMILY MEMBER"/>
    <property type="match status" value="1"/>
</dbReference>
<proteinExistence type="predicted"/>
<feature type="domain" description="DNA mismatch repair proteins mutS family" evidence="4">
    <location>
        <begin position="327"/>
        <end position="503"/>
    </location>
</feature>
<name>A0ABP6XIC5_9PSEU</name>
<gene>
    <name evidence="5" type="ORF">GCM10022222_59170</name>
</gene>
<dbReference type="EMBL" id="BAAAZN010000014">
    <property type="protein sequence ID" value="GAA3567377.1"/>
    <property type="molecule type" value="Genomic_DNA"/>
</dbReference>
<dbReference type="InterPro" id="IPR027417">
    <property type="entry name" value="P-loop_NTPase"/>
</dbReference>
<evidence type="ECO:0000256" key="1">
    <source>
        <dbReference type="ARBA" id="ARBA00022741"/>
    </source>
</evidence>
<evidence type="ECO:0000256" key="3">
    <source>
        <dbReference type="ARBA" id="ARBA00023125"/>
    </source>
</evidence>
<dbReference type="PANTHER" id="PTHR11361:SF34">
    <property type="entry name" value="DNA MISMATCH REPAIR PROTEIN MSH1, MITOCHONDRIAL"/>
    <property type="match status" value="1"/>
</dbReference>